<keyword evidence="1" id="KW-0812">Transmembrane</keyword>
<reference evidence="3 4" key="1">
    <citation type="journal article" date="2017" name="ISME J.">
        <title>Potential for microbial H2 and metal transformations associated with novel bacteria and archaea in deep terrestrial subsurface sediments.</title>
        <authorList>
            <person name="Hernsdorf A.W."/>
            <person name="Amano Y."/>
            <person name="Miyakawa K."/>
            <person name="Ise K."/>
            <person name="Suzuki Y."/>
            <person name="Anantharaman K."/>
            <person name="Probst A."/>
            <person name="Burstein D."/>
            <person name="Thomas B.C."/>
            <person name="Banfield J.F."/>
        </authorList>
    </citation>
    <scope>NUCLEOTIDE SEQUENCE [LARGE SCALE GENOMIC DNA]</scope>
    <source>
        <strain evidence="3">HGW-Falkowbacteria-2</strain>
    </source>
</reference>
<keyword evidence="1" id="KW-0472">Membrane</keyword>
<protein>
    <recommendedName>
        <fullName evidence="2">DUF7847 domain-containing protein</fullName>
    </recommendedName>
</protein>
<evidence type="ECO:0000313" key="3">
    <source>
        <dbReference type="EMBL" id="PKM88511.1"/>
    </source>
</evidence>
<organism evidence="3 4">
    <name type="scientific">Candidatus Falkowbacteria bacterium HGW-Falkowbacteria-2</name>
    <dbReference type="NCBI Taxonomy" id="2013769"/>
    <lineage>
        <taxon>Bacteria</taxon>
        <taxon>Candidatus Falkowiibacteriota</taxon>
    </lineage>
</organism>
<comment type="caution">
    <text evidence="3">The sequence shown here is derived from an EMBL/GenBank/DDBJ whole genome shotgun (WGS) entry which is preliminary data.</text>
</comment>
<feature type="transmembrane region" description="Helical" evidence="1">
    <location>
        <begin position="177"/>
        <end position="197"/>
    </location>
</feature>
<feature type="domain" description="DUF7847" evidence="2">
    <location>
        <begin position="10"/>
        <end position="235"/>
    </location>
</feature>
<feature type="transmembrane region" description="Helical" evidence="1">
    <location>
        <begin position="139"/>
        <end position="156"/>
    </location>
</feature>
<accession>A0A2N2E1F9</accession>
<feature type="transmembrane region" description="Helical" evidence="1">
    <location>
        <begin position="113"/>
        <end position="133"/>
    </location>
</feature>
<dbReference type="Pfam" id="PF25231">
    <property type="entry name" value="DUF7847"/>
    <property type="match status" value="1"/>
</dbReference>
<sequence length="240" mass="27784">MSSTSKQKLTPSFDLIASAWKLYKRGFFHFIGMYLWGLLGLLPLAVVAGLAISLYTFADWQTPFFYVLFGFVGLLALAWAIYFTTRAKIGWLMLIKNDFKGIRPTFNETKPYFWRYLWASLVVGLITFVLIFFLLVPAIYVAVIFAFALIAIVFEDKRTFSSIERSYDLVKSYWWPVFGRFILIGFLALIASFFLNIPLAFLEGALRDIWMALVNIFWALTGPFFLVYSYQLYLDLKAKN</sequence>
<evidence type="ECO:0000313" key="4">
    <source>
        <dbReference type="Proteomes" id="UP000233325"/>
    </source>
</evidence>
<keyword evidence="1" id="KW-1133">Transmembrane helix</keyword>
<dbReference type="EMBL" id="PHAH01000016">
    <property type="protein sequence ID" value="PKM88511.1"/>
    <property type="molecule type" value="Genomic_DNA"/>
</dbReference>
<evidence type="ECO:0000256" key="1">
    <source>
        <dbReference type="SAM" id="Phobius"/>
    </source>
</evidence>
<dbReference type="Proteomes" id="UP000233325">
    <property type="component" value="Unassembled WGS sequence"/>
</dbReference>
<dbReference type="InterPro" id="IPR057169">
    <property type="entry name" value="DUF7847"/>
</dbReference>
<gene>
    <name evidence="3" type="ORF">CVU83_01585</name>
</gene>
<feature type="transmembrane region" description="Helical" evidence="1">
    <location>
        <begin position="34"/>
        <end position="58"/>
    </location>
</feature>
<feature type="transmembrane region" description="Helical" evidence="1">
    <location>
        <begin position="64"/>
        <end position="83"/>
    </location>
</feature>
<feature type="transmembrane region" description="Helical" evidence="1">
    <location>
        <begin position="209"/>
        <end position="230"/>
    </location>
</feature>
<dbReference type="AlphaFoldDB" id="A0A2N2E1F9"/>
<name>A0A2N2E1F9_9BACT</name>
<evidence type="ECO:0000259" key="2">
    <source>
        <dbReference type="Pfam" id="PF25231"/>
    </source>
</evidence>
<proteinExistence type="predicted"/>